<proteinExistence type="inferred from homology"/>
<dbReference type="Proteomes" id="UP000275078">
    <property type="component" value="Unassembled WGS sequence"/>
</dbReference>
<keyword evidence="2" id="KW-0413">Isomerase</keyword>
<dbReference type="Pfam" id="PF10282">
    <property type="entry name" value="Lactonase"/>
    <property type="match status" value="1"/>
</dbReference>
<dbReference type="AlphaFoldDB" id="A0A3N4HI48"/>
<dbReference type="InterPro" id="IPR019405">
    <property type="entry name" value="Lactonase_7-beta_prop"/>
</dbReference>
<keyword evidence="3" id="KW-1185">Reference proteome</keyword>
<dbReference type="OrthoDB" id="9972196at2759"/>
<reference evidence="2 3" key="1">
    <citation type="journal article" date="2018" name="Nat. Ecol. Evol.">
        <title>Pezizomycetes genomes reveal the molecular basis of ectomycorrhizal truffle lifestyle.</title>
        <authorList>
            <person name="Murat C."/>
            <person name="Payen T."/>
            <person name="Noel B."/>
            <person name="Kuo A."/>
            <person name="Morin E."/>
            <person name="Chen J."/>
            <person name="Kohler A."/>
            <person name="Krizsan K."/>
            <person name="Balestrini R."/>
            <person name="Da Silva C."/>
            <person name="Montanini B."/>
            <person name="Hainaut M."/>
            <person name="Levati E."/>
            <person name="Barry K.W."/>
            <person name="Belfiori B."/>
            <person name="Cichocki N."/>
            <person name="Clum A."/>
            <person name="Dockter R.B."/>
            <person name="Fauchery L."/>
            <person name="Guy J."/>
            <person name="Iotti M."/>
            <person name="Le Tacon F."/>
            <person name="Lindquist E.A."/>
            <person name="Lipzen A."/>
            <person name="Malagnac F."/>
            <person name="Mello A."/>
            <person name="Molinier V."/>
            <person name="Miyauchi S."/>
            <person name="Poulain J."/>
            <person name="Riccioni C."/>
            <person name="Rubini A."/>
            <person name="Sitrit Y."/>
            <person name="Splivallo R."/>
            <person name="Traeger S."/>
            <person name="Wang M."/>
            <person name="Zifcakova L."/>
            <person name="Wipf D."/>
            <person name="Zambonelli A."/>
            <person name="Paolocci F."/>
            <person name="Nowrousian M."/>
            <person name="Ottonello S."/>
            <person name="Baldrian P."/>
            <person name="Spatafora J.W."/>
            <person name="Henrissat B."/>
            <person name="Nagy L.G."/>
            <person name="Aury J.M."/>
            <person name="Wincker P."/>
            <person name="Grigoriev I.V."/>
            <person name="Bonfante P."/>
            <person name="Martin F.M."/>
        </authorList>
    </citation>
    <scope>NUCLEOTIDE SEQUENCE [LARGE SCALE GENOMIC DNA]</scope>
    <source>
        <strain evidence="2 3">RN42</strain>
    </source>
</reference>
<dbReference type="EMBL" id="ML119835">
    <property type="protein sequence ID" value="RPA73067.1"/>
    <property type="molecule type" value="Genomic_DNA"/>
</dbReference>
<evidence type="ECO:0000256" key="1">
    <source>
        <dbReference type="ARBA" id="ARBA00005564"/>
    </source>
</evidence>
<dbReference type="GO" id="GO:0016853">
    <property type="term" value="F:isomerase activity"/>
    <property type="evidence" value="ECO:0007669"/>
    <property type="project" value="UniProtKB-KW"/>
</dbReference>
<dbReference type="PANTHER" id="PTHR30344">
    <property type="entry name" value="6-PHOSPHOGLUCONOLACTONASE-RELATED"/>
    <property type="match status" value="1"/>
</dbReference>
<dbReference type="InterPro" id="IPR015943">
    <property type="entry name" value="WD40/YVTN_repeat-like_dom_sf"/>
</dbReference>
<name>A0A3N4HI48_ASCIM</name>
<dbReference type="GO" id="GO:0017057">
    <property type="term" value="F:6-phosphogluconolactonase activity"/>
    <property type="evidence" value="ECO:0007669"/>
    <property type="project" value="TreeGrafter"/>
</dbReference>
<gene>
    <name evidence="2" type="ORF">BJ508DRAFT_216506</name>
</gene>
<dbReference type="InterPro" id="IPR050282">
    <property type="entry name" value="Cycloisomerase_2"/>
</dbReference>
<dbReference type="SUPFAM" id="SSF51004">
    <property type="entry name" value="C-terminal (heme d1) domain of cytochrome cd1-nitrite reductase"/>
    <property type="match status" value="1"/>
</dbReference>
<evidence type="ECO:0000313" key="3">
    <source>
        <dbReference type="Proteomes" id="UP000275078"/>
    </source>
</evidence>
<dbReference type="Gene3D" id="2.130.10.10">
    <property type="entry name" value="YVTN repeat-like/Quinoprotein amine dehydrogenase"/>
    <property type="match status" value="1"/>
</dbReference>
<comment type="similarity">
    <text evidence="1">Belongs to the cycloisomerase 2 family.</text>
</comment>
<accession>A0A3N4HI48</accession>
<evidence type="ECO:0000313" key="2">
    <source>
        <dbReference type="EMBL" id="RPA73067.1"/>
    </source>
</evidence>
<dbReference type="PANTHER" id="PTHR30344:SF1">
    <property type="entry name" value="6-PHOSPHOGLUCONOLACTONASE"/>
    <property type="match status" value="1"/>
</dbReference>
<sequence>MTLCDAKTLFVGGNNRGVISTYSFDPSTNQLTKVHDYSGGLNHPSWQSLSRDKKILITADEGPWNQNGAFATLRINADKSLTQLSKVTVKGSGVSVTEGNNGFFGIAHYDTSSVTTGRFDTQSGAISLGQVYTYNSPTGPSKPRQNVPHPHQALVDPTGRIMTVPDLGADQVRIYDVGNNGSIQELSPLQVTAAYGPRHGMFWPNTPGTQAKNYYLVNELSNKVIAYKVNYNNNIPTFTATQTLDTLATKTAPVKYPAPTAAEIAITADGKFAYISNRADESFGSKQDSIGVFSIAEDGSLTGLSLEIAGGDAPRHISTDPTGEFLAVALNWSNKFIIYKRDSTGKYTKVAESQFTVPECVTWFD</sequence>
<dbReference type="InterPro" id="IPR011048">
    <property type="entry name" value="Haem_d1_sf"/>
</dbReference>
<organism evidence="2 3">
    <name type="scientific">Ascobolus immersus RN42</name>
    <dbReference type="NCBI Taxonomy" id="1160509"/>
    <lineage>
        <taxon>Eukaryota</taxon>
        <taxon>Fungi</taxon>
        <taxon>Dikarya</taxon>
        <taxon>Ascomycota</taxon>
        <taxon>Pezizomycotina</taxon>
        <taxon>Pezizomycetes</taxon>
        <taxon>Pezizales</taxon>
        <taxon>Ascobolaceae</taxon>
        <taxon>Ascobolus</taxon>
    </lineage>
</organism>
<dbReference type="STRING" id="1160509.A0A3N4HI48"/>
<protein>
    <submittedName>
        <fullName evidence="2">Putative isomerase YbhE</fullName>
    </submittedName>
</protein>